<dbReference type="InterPro" id="IPR006500">
    <property type="entry name" value="Helicase_put_C_phage/plasmid"/>
</dbReference>
<dbReference type="Pfam" id="PF08706">
    <property type="entry name" value="D5_N"/>
    <property type="match status" value="1"/>
</dbReference>
<dbReference type="OrthoDB" id="9763644at2"/>
<evidence type="ECO:0000256" key="1">
    <source>
        <dbReference type="ARBA" id="ARBA00022741"/>
    </source>
</evidence>
<keyword evidence="7" id="KW-1185">Reference proteome</keyword>
<dbReference type="GO" id="GO:0016787">
    <property type="term" value="F:hydrolase activity"/>
    <property type="evidence" value="ECO:0007669"/>
    <property type="project" value="UniProtKB-KW"/>
</dbReference>
<feature type="region of interest" description="Disordered" evidence="4">
    <location>
        <begin position="19"/>
        <end position="39"/>
    </location>
</feature>
<dbReference type="PROSITE" id="PS51206">
    <property type="entry name" value="SF3_HELICASE_1"/>
    <property type="match status" value="1"/>
</dbReference>
<dbReference type="InterPro" id="IPR051620">
    <property type="entry name" value="ORF904-like_C"/>
</dbReference>
<proteinExistence type="predicted"/>
<keyword evidence="2" id="KW-0378">Hydrolase</keyword>
<dbReference type="PANTHER" id="PTHR35372">
    <property type="entry name" value="ATP BINDING PROTEIN-RELATED"/>
    <property type="match status" value="1"/>
</dbReference>
<evidence type="ECO:0000313" key="6">
    <source>
        <dbReference type="EMBL" id="SLN70252.1"/>
    </source>
</evidence>
<dbReference type="SUPFAM" id="SSF52540">
    <property type="entry name" value="P-loop containing nucleoside triphosphate hydrolases"/>
    <property type="match status" value="1"/>
</dbReference>
<dbReference type="NCBIfam" id="TIGR01613">
    <property type="entry name" value="primase_Cterm"/>
    <property type="match status" value="1"/>
</dbReference>
<evidence type="ECO:0000313" key="7">
    <source>
        <dbReference type="Proteomes" id="UP000193963"/>
    </source>
</evidence>
<feature type="domain" description="SF3 helicase" evidence="5">
    <location>
        <begin position="268"/>
        <end position="430"/>
    </location>
</feature>
<keyword evidence="1" id="KW-0547">Nucleotide-binding</keyword>
<dbReference type="Proteomes" id="UP000193963">
    <property type="component" value="Unassembled WGS sequence"/>
</dbReference>
<dbReference type="Pfam" id="PF19263">
    <property type="entry name" value="DUF5906"/>
    <property type="match status" value="1"/>
</dbReference>
<sequence>MDGTQEIRDAFAGAEAFGAGGHYGGADAAPPEDPRPPEEIGSEYSLNDYGNGLRFLLYGGRERSLFVPRVGWHVWTGKVWRLDEDKVKIRALAQRVGGRILEEVPFVALSEEERLALDAFDAVKKERAKILAKDKGERSSADLMRLAEIALLEDEATAARKALASRRRSHTNHAKAAGDTAKINNMLTEASIEVATPLDRLNVDPLAINTATGLVRLVPVVGSDRWQCHVEPHRREHMISKIMPVDFDPDAECPLFKDFVERIQPDQDRRDFLRRWFGYSLTGLTGEQKLVFAHGSGRNGKSTLIDVIAKMMSDYATTVPIETLTGSEQRKGSDATPDLVRIPGARMVRASEPEHGQKMKEALVKALTGGEPILIRRMMQEFVEVTPEFKLTISGNAKPEIRGGDDGIWRRVLLVPFEEQIPDDQVDKGLPAKLWEERAGILQWLIGGALDYLRDGLKIPASVLAATAEYREHSDPLRRFLLDACEITGDPALFTPARDLVEAFQAWQERAGNEPWGKRQISIQIKARSEIMQHPDSGARFTAAKVSDTGYRGIALTVAAAADLRSRRNIGPGWLDKRDLR</sequence>
<keyword evidence="3" id="KW-0067">ATP-binding</keyword>
<accession>A0A1X7A6P9</accession>
<dbReference type="EMBL" id="FWFN01000009">
    <property type="protein sequence ID" value="SLN70252.1"/>
    <property type="molecule type" value="Genomic_DNA"/>
</dbReference>
<dbReference type="InterPro" id="IPR014015">
    <property type="entry name" value="Helicase_SF3_DNA-vir"/>
</dbReference>
<gene>
    <name evidence="6" type="ORF">PSM7751_03705</name>
</gene>
<evidence type="ECO:0000256" key="4">
    <source>
        <dbReference type="SAM" id="MobiDB-lite"/>
    </source>
</evidence>
<evidence type="ECO:0000256" key="2">
    <source>
        <dbReference type="ARBA" id="ARBA00022801"/>
    </source>
</evidence>
<dbReference type="Gene3D" id="3.40.50.300">
    <property type="entry name" value="P-loop containing nucleotide triphosphate hydrolases"/>
    <property type="match status" value="1"/>
</dbReference>
<reference evidence="7" key="1">
    <citation type="submission" date="2017-03" db="EMBL/GenBank/DDBJ databases">
        <authorList>
            <person name="Rodrigo-Torres L."/>
            <person name="Arahal R.D."/>
            <person name="Lucena T."/>
        </authorList>
    </citation>
    <scope>NUCLEOTIDE SEQUENCE [LARGE SCALE GENOMIC DNA]</scope>
    <source>
        <strain evidence="7">CECT 7751</strain>
    </source>
</reference>
<dbReference type="RefSeq" id="WP_085889732.1">
    <property type="nucleotide sequence ID" value="NZ_FWFN01000009.1"/>
</dbReference>
<name>A0A1X7A6P9_9RHOB</name>
<evidence type="ECO:0000259" key="5">
    <source>
        <dbReference type="PROSITE" id="PS51206"/>
    </source>
</evidence>
<organism evidence="6 7">
    <name type="scientific">Pseudooceanicola marinus</name>
    <dbReference type="NCBI Taxonomy" id="396013"/>
    <lineage>
        <taxon>Bacteria</taxon>
        <taxon>Pseudomonadati</taxon>
        <taxon>Pseudomonadota</taxon>
        <taxon>Alphaproteobacteria</taxon>
        <taxon>Rhodobacterales</taxon>
        <taxon>Paracoccaceae</taxon>
        <taxon>Pseudooceanicola</taxon>
    </lineage>
</organism>
<dbReference type="InterPro" id="IPR027417">
    <property type="entry name" value="P-loop_NTPase"/>
</dbReference>
<protein>
    <recommendedName>
        <fullName evidence="5">SF3 helicase domain-containing protein</fullName>
    </recommendedName>
</protein>
<dbReference type="PANTHER" id="PTHR35372:SF2">
    <property type="entry name" value="SF3 HELICASE DOMAIN-CONTAINING PROTEIN"/>
    <property type="match status" value="1"/>
</dbReference>
<dbReference type="InterPro" id="IPR014818">
    <property type="entry name" value="Phage/plasmid_primase_P4_C"/>
</dbReference>
<dbReference type="GO" id="GO:0005524">
    <property type="term" value="F:ATP binding"/>
    <property type="evidence" value="ECO:0007669"/>
    <property type="project" value="UniProtKB-KW"/>
</dbReference>
<dbReference type="AlphaFoldDB" id="A0A1X7A6P9"/>
<dbReference type="InterPro" id="IPR045455">
    <property type="entry name" value="NrS-1_pol-like_helicase"/>
</dbReference>
<dbReference type="SMART" id="SM00885">
    <property type="entry name" value="D5_N"/>
    <property type="match status" value="1"/>
</dbReference>
<evidence type="ECO:0000256" key="3">
    <source>
        <dbReference type="ARBA" id="ARBA00022840"/>
    </source>
</evidence>